<dbReference type="STRING" id="1619234.SAMN05421730_10309"/>
<dbReference type="EMBL" id="FMKA01000030">
    <property type="protein sequence ID" value="SCP98977.1"/>
    <property type="molecule type" value="Genomic_DNA"/>
</dbReference>
<name>A0A1D3TXB7_9FIRM</name>
<protein>
    <submittedName>
        <fullName evidence="2">Uncharacterized protein</fullName>
    </submittedName>
</protein>
<keyword evidence="1" id="KW-1133">Transmembrane helix</keyword>
<feature type="transmembrane region" description="Helical" evidence="1">
    <location>
        <begin position="81"/>
        <end position="98"/>
    </location>
</feature>
<dbReference type="Proteomes" id="UP000199315">
    <property type="component" value="Unassembled WGS sequence"/>
</dbReference>
<evidence type="ECO:0000313" key="3">
    <source>
        <dbReference type="Proteomes" id="UP000199315"/>
    </source>
</evidence>
<sequence>MFLDVILAVAYAKIKGYRIKPALKSYFLYPFMAVEILSVFLQICIFMKNYTFVQYTGIIQNIYLYTLIIPIFAYRLYKPGIIGSALILTGTFLNRFVMSQNAGKMPVYVSLSKITGYVDEAALQSVDNIHIIGSQTANYKFLADFIDIGYSILSIGDVLIHSFIFIVIYYTIKEINVRQQNRD</sequence>
<evidence type="ECO:0000313" key="2">
    <source>
        <dbReference type="EMBL" id="SCP98977.1"/>
    </source>
</evidence>
<dbReference type="AlphaFoldDB" id="A0A1D3TXB7"/>
<proteinExistence type="predicted"/>
<reference evidence="2 3" key="1">
    <citation type="submission" date="2016-09" db="EMBL/GenBank/DDBJ databases">
        <authorList>
            <person name="Capua I."/>
            <person name="De Benedictis P."/>
            <person name="Joannis T."/>
            <person name="Lombin L.H."/>
            <person name="Cattoli G."/>
        </authorList>
    </citation>
    <scope>NUCLEOTIDE SEQUENCE [LARGE SCALE GENOMIC DNA]</scope>
    <source>
        <strain evidence="2 3">GluBS11</strain>
    </source>
</reference>
<keyword evidence="1" id="KW-0472">Membrane</keyword>
<feature type="transmembrane region" description="Helical" evidence="1">
    <location>
        <begin position="26"/>
        <end position="46"/>
    </location>
</feature>
<accession>A0A1D3TXB7</accession>
<evidence type="ECO:0000256" key="1">
    <source>
        <dbReference type="SAM" id="Phobius"/>
    </source>
</evidence>
<keyword evidence="3" id="KW-1185">Reference proteome</keyword>
<gene>
    <name evidence="2" type="ORF">SAMN05421730_10309</name>
</gene>
<dbReference type="RefSeq" id="WP_091236222.1">
    <property type="nucleotide sequence ID" value="NZ_FMKA01000030.1"/>
</dbReference>
<feature type="transmembrane region" description="Helical" evidence="1">
    <location>
        <begin position="148"/>
        <end position="172"/>
    </location>
</feature>
<dbReference type="OrthoDB" id="1906557at2"/>
<feature type="transmembrane region" description="Helical" evidence="1">
    <location>
        <begin position="52"/>
        <end position="74"/>
    </location>
</feature>
<organism evidence="2 3">
    <name type="scientific">Anaerobium acetethylicum</name>
    <dbReference type="NCBI Taxonomy" id="1619234"/>
    <lineage>
        <taxon>Bacteria</taxon>
        <taxon>Bacillati</taxon>
        <taxon>Bacillota</taxon>
        <taxon>Clostridia</taxon>
        <taxon>Lachnospirales</taxon>
        <taxon>Lachnospiraceae</taxon>
        <taxon>Anaerobium</taxon>
    </lineage>
</organism>
<keyword evidence="1" id="KW-0812">Transmembrane</keyword>
<dbReference type="Pfam" id="PF17248">
    <property type="entry name" value="DUF5317"/>
    <property type="match status" value="1"/>
</dbReference>
<dbReference type="InterPro" id="IPR035168">
    <property type="entry name" value="DUF5317"/>
</dbReference>